<dbReference type="InParanoid" id="A0A251UQN0"/>
<reference evidence="2" key="1">
    <citation type="journal article" date="2017" name="Nature">
        <title>The sunflower genome provides insights into oil metabolism, flowering and Asterid evolution.</title>
        <authorList>
            <person name="Badouin H."/>
            <person name="Gouzy J."/>
            <person name="Grassa C.J."/>
            <person name="Murat F."/>
            <person name="Staton S.E."/>
            <person name="Cottret L."/>
            <person name="Lelandais-Briere C."/>
            <person name="Owens G.L."/>
            <person name="Carrere S."/>
            <person name="Mayjonade B."/>
            <person name="Legrand L."/>
            <person name="Gill N."/>
            <person name="Kane N.C."/>
            <person name="Bowers J.E."/>
            <person name="Hubner S."/>
            <person name="Bellec A."/>
            <person name="Berard A."/>
            <person name="Berges H."/>
            <person name="Blanchet N."/>
            <person name="Boniface M.C."/>
            <person name="Brunel D."/>
            <person name="Catrice O."/>
            <person name="Chaidir N."/>
            <person name="Claudel C."/>
            <person name="Donnadieu C."/>
            <person name="Faraut T."/>
            <person name="Fievet G."/>
            <person name="Helmstetter N."/>
            <person name="King M."/>
            <person name="Knapp S.J."/>
            <person name="Lai Z."/>
            <person name="Le Paslier M.C."/>
            <person name="Lippi Y."/>
            <person name="Lorenzon L."/>
            <person name="Mandel J.R."/>
            <person name="Marage G."/>
            <person name="Marchand G."/>
            <person name="Marquand E."/>
            <person name="Bret-Mestries E."/>
            <person name="Morien E."/>
            <person name="Nambeesan S."/>
            <person name="Nguyen T."/>
            <person name="Pegot-Espagnet P."/>
            <person name="Pouilly N."/>
            <person name="Raftis F."/>
            <person name="Sallet E."/>
            <person name="Schiex T."/>
            <person name="Thomas J."/>
            <person name="Vandecasteele C."/>
            <person name="Vares D."/>
            <person name="Vear F."/>
            <person name="Vautrin S."/>
            <person name="Crespi M."/>
            <person name="Mangin B."/>
            <person name="Burke J.M."/>
            <person name="Salse J."/>
            <person name="Munos S."/>
            <person name="Vincourt P."/>
            <person name="Rieseberg L.H."/>
            <person name="Langlade N.B."/>
        </authorList>
    </citation>
    <scope>NUCLEOTIDE SEQUENCE [LARGE SCALE GENOMIC DNA]</scope>
    <source>
        <strain evidence="2">cv. SF193</strain>
    </source>
</reference>
<name>A0A251UQN0_HELAN</name>
<keyword evidence="2" id="KW-1185">Reference proteome</keyword>
<evidence type="ECO:0000313" key="1">
    <source>
        <dbReference type="EMBL" id="OTG25156.1"/>
    </source>
</evidence>
<organism evidence="1 2">
    <name type="scientific">Helianthus annuus</name>
    <name type="common">Common sunflower</name>
    <dbReference type="NCBI Taxonomy" id="4232"/>
    <lineage>
        <taxon>Eukaryota</taxon>
        <taxon>Viridiplantae</taxon>
        <taxon>Streptophyta</taxon>
        <taxon>Embryophyta</taxon>
        <taxon>Tracheophyta</taxon>
        <taxon>Spermatophyta</taxon>
        <taxon>Magnoliopsida</taxon>
        <taxon>eudicotyledons</taxon>
        <taxon>Gunneridae</taxon>
        <taxon>Pentapetalae</taxon>
        <taxon>asterids</taxon>
        <taxon>campanulids</taxon>
        <taxon>Asterales</taxon>
        <taxon>Asteraceae</taxon>
        <taxon>Asteroideae</taxon>
        <taxon>Heliantheae alliance</taxon>
        <taxon>Heliantheae</taxon>
        <taxon>Helianthus</taxon>
    </lineage>
</organism>
<proteinExistence type="predicted"/>
<dbReference type="AlphaFoldDB" id="A0A251UQN0"/>
<dbReference type="EMBL" id="CM007894">
    <property type="protein sequence ID" value="OTG25156.1"/>
    <property type="molecule type" value="Genomic_DNA"/>
</dbReference>
<sequence>MLTPCDGEQFYDHVGRNVVKSDKKMSNYARFRKNGFGWKMQHLAATFLSKPHPRATRWVSLLLSRPVTGLASHERSVLIPSRYATGHNAIYLLLKLVGCMFLTRELV</sequence>
<gene>
    <name evidence="1" type="ORF">HannXRQ_Chr05g0144561</name>
</gene>
<accession>A0A251UQN0</accession>
<dbReference type="Proteomes" id="UP000215914">
    <property type="component" value="Chromosome 5"/>
</dbReference>
<protein>
    <submittedName>
        <fullName evidence="1">Uncharacterized protein</fullName>
    </submittedName>
</protein>
<evidence type="ECO:0000313" key="2">
    <source>
        <dbReference type="Proteomes" id="UP000215914"/>
    </source>
</evidence>